<keyword evidence="2" id="KW-1185">Reference proteome</keyword>
<dbReference type="AlphaFoldDB" id="X6LXN2"/>
<organism evidence="1 2">
    <name type="scientific">Reticulomyxa filosa</name>
    <dbReference type="NCBI Taxonomy" id="46433"/>
    <lineage>
        <taxon>Eukaryota</taxon>
        <taxon>Sar</taxon>
        <taxon>Rhizaria</taxon>
        <taxon>Retaria</taxon>
        <taxon>Foraminifera</taxon>
        <taxon>Monothalamids</taxon>
        <taxon>Reticulomyxidae</taxon>
        <taxon>Reticulomyxa</taxon>
    </lineage>
</organism>
<dbReference type="Proteomes" id="UP000023152">
    <property type="component" value="Unassembled WGS sequence"/>
</dbReference>
<sequence length="179" mass="20552">MCAVLSPRDRVKDCLLQLLSRQTNNHSIEGGATDEFKHCRIDGGAKNEPISAEDCVRVDLVENKKMIFLDALTECWGLLSAEQVVRDIILLAKLKLLTVFVTLRHPTKLLLEKFQKCLFLRKGHCLYFGRVRNSVDFFTRLRYPISKETSIYDHTLGLTIPDAALNNNNNKNENTRRNY</sequence>
<dbReference type="EMBL" id="ASPP01027695">
    <property type="protein sequence ID" value="ETO05882.1"/>
    <property type="molecule type" value="Genomic_DNA"/>
</dbReference>
<evidence type="ECO:0000313" key="1">
    <source>
        <dbReference type="EMBL" id="ETO05882.1"/>
    </source>
</evidence>
<reference evidence="1 2" key="1">
    <citation type="journal article" date="2013" name="Curr. Biol.">
        <title>The Genome of the Foraminiferan Reticulomyxa filosa.</title>
        <authorList>
            <person name="Glockner G."/>
            <person name="Hulsmann N."/>
            <person name="Schleicher M."/>
            <person name="Noegel A.A."/>
            <person name="Eichinger L."/>
            <person name="Gallinger C."/>
            <person name="Pawlowski J."/>
            <person name="Sierra R."/>
            <person name="Euteneuer U."/>
            <person name="Pillet L."/>
            <person name="Moustafa A."/>
            <person name="Platzer M."/>
            <person name="Groth M."/>
            <person name="Szafranski K."/>
            <person name="Schliwa M."/>
        </authorList>
    </citation>
    <scope>NUCLEOTIDE SEQUENCE [LARGE SCALE GENOMIC DNA]</scope>
</reference>
<evidence type="ECO:0000313" key="2">
    <source>
        <dbReference type="Proteomes" id="UP000023152"/>
    </source>
</evidence>
<name>X6LXN2_RETFI</name>
<protein>
    <submittedName>
        <fullName evidence="1">Uncharacterized protein</fullName>
    </submittedName>
</protein>
<gene>
    <name evidence="1" type="ORF">RFI_31513</name>
</gene>
<comment type="caution">
    <text evidence="1">The sequence shown here is derived from an EMBL/GenBank/DDBJ whole genome shotgun (WGS) entry which is preliminary data.</text>
</comment>
<accession>X6LXN2</accession>
<proteinExistence type="predicted"/>